<proteinExistence type="predicted"/>
<feature type="region of interest" description="Disordered" evidence="1">
    <location>
        <begin position="1"/>
        <end position="28"/>
    </location>
</feature>
<organism evidence="2 3">
    <name type="scientific">Streptomyces mangrovisoli</name>
    <dbReference type="NCBI Taxonomy" id="1428628"/>
    <lineage>
        <taxon>Bacteria</taxon>
        <taxon>Bacillati</taxon>
        <taxon>Actinomycetota</taxon>
        <taxon>Actinomycetes</taxon>
        <taxon>Kitasatosporales</taxon>
        <taxon>Streptomycetaceae</taxon>
        <taxon>Streptomyces</taxon>
    </lineage>
</organism>
<gene>
    <name evidence="2" type="ORF">WN71_017570</name>
</gene>
<dbReference type="AlphaFoldDB" id="A0A1J4NZ47"/>
<dbReference type="EMBL" id="LAVA02000038">
    <property type="protein sequence ID" value="OIJ66509.1"/>
    <property type="molecule type" value="Genomic_DNA"/>
</dbReference>
<protein>
    <submittedName>
        <fullName evidence="2">Uncharacterized protein</fullName>
    </submittedName>
</protein>
<dbReference type="Proteomes" id="UP000034196">
    <property type="component" value="Unassembled WGS sequence"/>
</dbReference>
<name>A0A1J4NZ47_9ACTN</name>
<comment type="caution">
    <text evidence="2">The sequence shown here is derived from an EMBL/GenBank/DDBJ whole genome shotgun (WGS) entry which is preliminary data.</text>
</comment>
<evidence type="ECO:0000256" key="1">
    <source>
        <dbReference type="SAM" id="MobiDB-lite"/>
    </source>
</evidence>
<feature type="compositionally biased region" description="Low complexity" evidence="1">
    <location>
        <begin position="13"/>
        <end position="28"/>
    </location>
</feature>
<accession>A0A1J4NZ47</accession>
<evidence type="ECO:0000313" key="3">
    <source>
        <dbReference type="Proteomes" id="UP000034196"/>
    </source>
</evidence>
<reference evidence="2" key="1">
    <citation type="submission" date="2016-10" db="EMBL/GenBank/DDBJ databases">
        <title>Genome sequence of Streptomyces mangrovisoli MUSC 149.</title>
        <authorList>
            <person name="Lee L.-H."/>
            <person name="Ser H.-L."/>
        </authorList>
    </citation>
    <scope>NUCLEOTIDE SEQUENCE [LARGE SCALE GENOMIC DNA]</scope>
    <source>
        <strain evidence="2">MUSC 149</strain>
    </source>
</reference>
<evidence type="ECO:0000313" key="2">
    <source>
        <dbReference type="EMBL" id="OIJ66509.1"/>
    </source>
</evidence>
<keyword evidence="3" id="KW-1185">Reference proteome</keyword>
<feature type="compositionally biased region" description="Basic and acidic residues" evidence="1">
    <location>
        <begin position="1"/>
        <end position="12"/>
    </location>
</feature>
<sequence length="59" mass="6025">MRGTGKRAESVDPRSALRGAASGRRAIRPPACRTPRAVIFVVAAQVAARFGAYGAGNAG</sequence>